<sequence length="98" mass="10866">MSFLLFLRGLVGVLLVVAITTYVMTQSLWTTFVQTLICAVLIQVGYFAVVLFLVWRSADKTRHVESAANEAELQNAPNEIPQARKVGRLPEVPHSGHS</sequence>
<accession>A0A942I8U2</accession>
<organism evidence="3 4">
    <name type="scientific">Pseudaminobacter soli</name>
    <name type="common">ex Zhang et al. 2022</name>
    <dbReference type="NCBI Taxonomy" id="2831468"/>
    <lineage>
        <taxon>Bacteria</taxon>
        <taxon>Pseudomonadati</taxon>
        <taxon>Pseudomonadota</taxon>
        <taxon>Alphaproteobacteria</taxon>
        <taxon>Hyphomicrobiales</taxon>
        <taxon>Phyllobacteriaceae</taxon>
        <taxon>Pseudaminobacter</taxon>
    </lineage>
</organism>
<keyword evidence="4" id="KW-1185">Reference proteome</keyword>
<dbReference type="Pfam" id="PF11089">
    <property type="entry name" value="SyrA"/>
    <property type="match status" value="1"/>
</dbReference>
<feature type="region of interest" description="Disordered" evidence="1">
    <location>
        <begin position="79"/>
        <end position="98"/>
    </location>
</feature>
<keyword evidence="2" id="KW-0472">Membrane</keyword>
<comment type="caution">
    <text evidence="3">The sequence shown here is derived from an EMBL/GenBank/DDBJ whole genome shotgun (WGS) entry which is preliminary data.</text>
</comment>
<dbReference type="AlphaFoldDB" id="A0A942I8U2"/>
<dbReference type="EMBL" id="JAGWCR010000003">
    <property type="protein sequence ID" value="MBS3648591.1"/>
    <property type="molecule type" value="Genomic_DNA"/>
</dbReference>
<dbReference type="Proteomes" id="UP000680348">
    <property type="component" value="Unassembled WGS sequence"/>
</dbReference>
<protein>
    <submittedName>
        <fullName evidence="3">Exopolysaccharide production repressor protein</fullName>
    </submittedName>
</protein>
<reference evidence="3" key="1">
    <citation type="submission" date="2021-04" db="EMBL/GenBank/DDBJ databases">
        <title>Pseudaminobacter soli sp. nov., isolated from paddy soil contaminated by heavy metals.</title>
        <authorList>
            <person name="Zhang K."/>
        </authorList>
    </citation>
    <scope>NUCLEOTIDE SEQUENCE</scope>
    <source>
        <strain evidence="3">19-2017</strain>
    </source>
</reference>
<gene>
    <name evidence="3" type="ORF">KEU06_08110</name>
</gene>
<dbReference type="InterPro" id="IPR024239">
    <property type="entry name" value="SyrA"/>
</dbReference>
<dbReference type="RefSeq" id="WP_188254127.1">
    <property type="nucleotide sequence ID" value="NZ_JABVCF010000003.1"/>
</dbReference>
<evidence type="ECO:0000256" key="2">
    <source>
        <dbReference type="SAM" id="Phobius"/>
    </source>
</evidence>
<keyword evidence="2" id="KW-0812">Transmembrane</keyword>
<name>A0A942I8U2_9HYPH</name>
<evidence type="ECO:0000313" key="3">
    <source>
        <dbReference type="EMBL" id="MBS3648591.1"/>
    </source>
</evidence>
<evidence type="ECO:0000256" key="1">
    <source>
        <dbReference type="SAM" id="MobiDB-lite"/>
    </source>
</evidence>
<evidence type="ECO:0000313" key="4">
    <source>
        <dbReference type="Proteomes" id="UP000680348"/>
    </source>
</evidence>
<feature type="transmembrane region" description="Helical" evidence="2">
    <location>
        <begin position="28"/>
        <end position="55"/>
    </location>
</feature>
<keyword evidence="2" id="KW-1133">Transmembrane helix</keyword>
<proteinExistence type="predicted"/>